<keyword evidence="2" id="KW-1185">Reference proteome</keyword>
<protein>
    <submittedName>
        <fullName evidence="1">Uncharacterized protein</fullName>
    </submittedName>
</protein>
<reference evidence="2" key="1">
    <citation type="submission" date="2018-01" db="EMBL/GenBank/DDBJ databases">
        <authorList>
            <person name="Li J."/>
        </authorList>
    </citation>
    <scope>NUCLEOTIDE SEQUENCE [LARGE SCALE GENOMIC DNA]</scope>
    <source>
        <strain evidence="2">2184</strain>
    </source>
</reference>
<evidence type="ECO:0000313" key="2">
    <source>
        <dbReference type="Proteomes" id="UP000244754"/>
    </source>
</evidence>
<dbReference type="KEGG" id="clia:C3E79_10535"/>
<evidence type="ECO:0000313" key="1">
    <source>
        <dbReference type="EMBL" id="AWB84852.1"/>
    </source>
</evidence>
<accession>A0A2S0WGQ0</accession>
<dbReference type="AlphaFoldDB" id="A0A2S0WGQ0"/>
<dbReference type="EMBL" id="CP026948">
    <property type="protein sequence ID" value="AWB84852.1"/>
    <property type="molecule type" value="Genomic_DNA"/>
</dbReference>
<proteinExistence type="predicted"/>
<gene>
    <name evidence="1" type="ORF">C3E79_10535</name>
</gene>
<dbReference type="Proteomes" id="UP000244754">
    <property type="component" value="Chromosome"/>
</dbReference>
<organism evidence="1 2">
    <name type="scientific">Corynebacterium liangguodongii</name>
    <dbReference type="NCBI Taxonomy" id="2079535"/>
    <lineage>
        <taxon>Bacteria</taxon>
        <taxon>Bacillati</taxon>
        <taxon>Actinomycetota</taxon>
        <taxon>Actinomycetes</taxon>
        <taxon>Mycobacteriales</taxon>
        <taxon>Corynebacteriaceae</taxon>
        <taxon>Corynebacterium</taxon>
    </lineage>
</organism>
<name>A0A2S0WGQ0_9CORY</name>
<sequence length="247" mass="26821">MVTGPAALRLHGVKTLEWVTQVDLALRGNARAFGAVAHGRVYRSGKLGPEEIVDIGGIAVTIGIRALFDTYRYYGRLDALVAIESARHLHGFTAEDLLARAEGLPRSKGIVGFRELVGYSAGTSESPLETLGRDGIVRAIASGALDRVTSVESQVERTIRSEWGEPRRARIDAMLNGFVGIEFDGKSKLSGKFGAPTALTADERWREKQLQNVGMVICRFGWKEVVSGEYVRTIAGLIARFPAPRVA</sequence>